<gene>
    <name evidence="3" type="ORF">BOX15_Mlig011283g1</name>
    <name evidence="2" type="ORF">BOX15_Mlig011283g2</name>
    <name evidence="1" type="ORF">BOX15_Mlig011283g4</name>
    <name evidence="4" type="ORF">BOX15_Mlig011283g6</name>
</gene>
<dbReference type="EMBL" id="NIVC01001504">
    <property type="protein sequence ID" value="PAA67162.1"/>
    <property type="molecule type" value="Genomic_DNA"/>
</dbReference>
<sequence>MKVRLRERWQVLTALALVFIGLCLLLLATGFTPLYLIRRKREPVLSPLGLLQRVVHSQ</sequence>
<dbReference type="Proteomes" id="UP000215902">
    <property type="component" value="Unassembled WGS sequence"/>
</dbReference>
<evidence type="ECO:0000313" key="3">
    <source>
        <dbReference type="EMBL" id="PAA72857.1"/>
    </source>
</evidence>
<dbReference type="AlphaFoldDB" id="A0A267FIP2"/>
<evidence type="ECO:0000313" key="2">
    <source>
        <dbReference type="EMBL" id="PAA72852.1"/>
    </source>
</evidence>
<proteinExistence type="predicted"/>
<accession>A0A267FIP2</accession>
<name>A0A267FIP2_9PLAT</name>
<reference evidence="2 5" key="1">
    <citation type="submission" date="2017-06" db="EMBL/GenBank/DDBJ databases">
        <title>A platform for efficient transgenesis in Macrostomum lignano, a flatworm model organism for stem cell research.</title>
        <authorList>
            <person name="Berezikov E."/>
        </authorList>
    </citation>
    <scope>NUCLEOTIDE SEQUENCE [LARGE SCALE GENOMIC DNA]</scope>
    <source>
        <strain evidence="2">DV1</strain>
        <tissue evidence="2">Whole organism</tissue>
    </source>
</reference>
<dbReference type="EMBL" id="NIVC01000020">
    <property type="protein sequence ID" value="PAA93840.1"/>
    <property type="molecule type" value="Genomic_DNA"/>
</dbReference>
<dbReference type="EMBL" id="NIVC01001057">
    <property type="protein sequence ID" value="PAA72852.1"/>
    <property type="molecule type" value="Genomic_DNA"/>
</dbReference>
<evidence type="ECO:0000313" key="1">
    <source>
        <dbReference type="EMBL" id="PAA67162.1"/>
    </source>
</evidence>
<keyword evidence="5" id="KW-1185">Reference proteome</keyword>
<protein>
    <submittedName>
        <fullName evidence="2">Uncharacterized protein</fullName>
    </submittedName>
</protein>
<organism evidence="2 5">
    <name type="scientific">Macrostomum lignano</name>
    <dbReference type="NCBI Taxonomy" id="282301"/>
    <lineage>
        <taxon>Eukaryota</taxon>
        <taxon>Metazoa</taxon>
        <taxon>Spiralia</taxon>
        <taxon>Lophotrochozoa</taxon>
        <taxon>Platyhelminthes</taxon>
        <taxon>Rhabditophora</taxon>
        <taxon>Macrostomorpha</taxon>
        <taxon>Macrostomida</taxon>
        <taxon>Macrostomidae</taxon>
        <taxon>Macrostomum</taxon>
    </lineage>
</organism>
<evidence type="ECO:0000313" key="5">
    <source>
        <dbReference type="Proteomes" id="UP000215902"/>
    </source>
</evidence>
<dbReference type="EMBL" id="NIVC01001057">
    <property type="protein sequence ID" value="PAA72857.1"/>
    <property type="molecule type" value="Genomic_DNA"/>
</dbReference>
<comment type="caution">
    <text evidence="2">The sequence shown here is derived from an EMBL/GenBank/DDBJ whole genome shotgun (WGS) entry which is preliminary data.</text>
</comment>
<evidence type="ECO:0000313" key="4">
    <source>
        <dbReference type="EMBL" id="PAA93840.1"/>
    </source>
</evidence>